<dbReference type="AlphaFoldDB" id="Q0F3N2"/>
<evidence type="ECO:0000256" key="1">
    <source>
        <dbReference type="ARBA" id="ARBA00017693"/>
    </source>
</evidence>
<dbReference type="PROSITE" id="PS51087">
    <property type="entry name" value="APAG"/>
    <property type="match status" value="1"/>
</dbReference>
<dbReference type="InParanoid" id="Q0F3N2"/>
<dbReference type="EMBL" id="AATS01000001">
    <property type="protein sequence ID" value="EAU55909.1"/>
    <property type="molecule type" value="Genomic_DNA"/>
</dbReference>
<accession>Q0F3N2</accession>
<dbReference type="Gene3D" id="2.60.40.1470">
    <property type="entry name" value="ApaG domain"/>
    <property type="match status" value="1"/>
</dbReference>
<sequence>MNPVSQQPIDVTVQSEYAAAHSDPAHDRYVFIYHITIRNHGAQPVQLISRHWLISDANGHVDEVNGEGVIGEQPVIRPGDAYAYSSFSVLATPVGCMQGSYQMVSADDTAFDAPIPPFTLACPGSLN</sequence>
<dbReference type="HAMAP" id="MF_00791">
    <property type="entry name" value="ApaG"/>
    <property type="match status" value="1"/>
</dbReference>
<evidence type="ECO:0000313" key="4">
    <source>
        <dbReference type="Proteomes" id="UP000005297"/>
    </source>
</evidence>
<dbReference type="OrthoDB" id="5293821at2"/>
<dbReference type="NCBIfam" id="NF003967">
    <property type="entry name" value="PRK05461.1"/>
    <property type="match status" value="1"/>
</dbReference>
<dbReference type="GO" id="GO:0070987">
    <property type="term" value="P:error-free translesion synthesis"/>
    <property type="evidence" value="ECO:0007669"/>
    <property type="project" value="TreeGrafter"/>
</dbReference>
<dbReference type="STRING" id="314344.AL013_03900"/>
<dbReference type="InterPro" id="IPR023065">
    <property type="entry name" value="Uncharacterised_ApaG"/>
</dbReference>
<dbReference type="PANTHER" id="PTHR14289:SF16">
    <property type="entry name" value="POLYMERASE DELTA-INTERACTING PROTEIN 2"/>
    <property type="match status" value="1"/>
</dbReference>
<dbReference type="PANTHER" id="PTHR14289">
    <property type="entry name" value="F-BOX ONLY PROTEIN 3"/>
    <property type="match status" value="1"/>
</dbReference>
<dbReference type="InterPro" id="IPR007474">
    <property type="entry name" value="ApaG_domain"/>
</dbReference>
<feature type="domain" description="ApaG" evidence="2">
    <location>
        <begin position="3"/>
        <end position="127"/>
    </location>
</feature>
<dbReference type="FunCoup" id="Q0F3N2">
    <property type="interactions" value="10"/>
</dbReference>
<dbReference type="SUPFAM" id="SSF110069">
    <property type="entry name" value="ApaG-like"/>
    <property type="match status" value="1"/>
</dbReference>
<evidence type="ECO:0000259" key="2">
    <source>
        <dbReference type="PROSITE" id="PS51087"/>
    </source>
</evidence>
<organism evidence="3 4">
    <name type="scientific">Mariprofundus ferrooxydans PV-1</name>
    <dbReference type="NCBI Taxonomy" id="314345"/>
    <lineage>
        <taxon>Bacteria</taxon>
        <taxon>Pseudomonadati</taxon>
        <taxon>Pseudomonadota</taxon>
        <taxon>Candidatius Mariprofundia</taxon>
        <taxon>Mariprofundales</taxon>
        <taxon>Mariprofundaceae</taxon>
        <taxon>Mariprofundus</taxon>
    </lineage>
</organism>
<comment type="caution">
    <text evidence="3">The sequence shown here is derived from an EMBL/GenBank/DDBJ whole genome shotgun (WGS) entry which is preliminary data.</text>
</comment>
<gene>
    <name evidence="3" type="ORF">SPV1_03793</name>
</gene>
<dbReference type="Proteomes" id="UP000005297">
    <property type="component" value="Unassembled WGS sequence"/>
</dbReference>
<dbReference type="RefSeq" id="WP_009851055.1">
    <property type="nucleotide sequence ID" value="NZ_DS022295.1"/>
</dbReference>
<evidence type="ECO:0000313" key="3">
    <source>
        <dbReference type="EMBL" id="EAU55909.1"/>
    </source>
</evidence>
<proteinExistence type="inferred from homology"/>
<keyword evidence="4" id="KW-1185">Reference proteome</keyword>
<dbReference type="HOGENOM" id="CLU_128074_0_0_0"/>
<name>Q0F3N2_9PROT</name>
<protein>
    <recommendedName>
        <fullName evidence="1">Protein ApaG</fullName>
    </recommendedName>
</protein>
<dbReference type="Pfam" id="PF04379">
    <property type="entry name" value="DUF525"/>
    <property type="match status" value="1"/>
</dbReference>
<dbReference type="InterPro" id="IPR036767">
    <property type="entry name" value="ApaG_sf"/>
</dbReference>
<reference evidence="3 4" key="1">
    <citation type="submission" date="2006-09" db="EMBL/GenBank/DDBJ databases">
        <authorList>
            <person name="Emerson D."/>
            <person name="Ferriera S."/>
            <person name="Johnson J."/>
            <person name="Kravitz S."/>
            <person name="Halpern A."/>
            <person name="Remington K."/>
            <person name="Beeson K."/>
            <person name="Tran B."/>
            <person name="Rogers Y.-H."/>
            <person name="Friedman R."/>
            <person name="Venter J.C."/>
        </authorList>
    </citation>
    <scope>NUCLEOTIDE SEQUENCE [LARGE SCALE GENOMIC DNA]</scope>
    <source>
        <strain evidence="3 4">PV-1</strain>
    </source>
</reference>
<dbReference type="eggNOG" id="COG2967">
    <property type="taxonomic scope" value="Bacteria"/>
</dbReference>